<comment type="caution">
    <text evidence="2">The sequence shown here is derived from an EMBL/GenBank/DDBJ whole genome shotgun (WGS) entry which is preliminary data.</text>
</comment>
<dbReference type="Proteomes" id="UP000265520">
    <property type="component" value="Unassembled WGS sequence"/>
</dbReference>
<reference evidence="2 3" key="1">
    <citation type="journal article" date="2018" name="Front. Plant Sci.">
        <title>Red Clover (Trifolium pratense) and Zigzag Clover (T. medium) - A Picture of Genomic Similarities and Differences.</title>
        <authorList>
            <person name="Dluhosova J."/>
            <person name="Istvanek J."/>
            <person name="Nedelnik J."/>
            <person name="Repkova J."/>
        </authorList>
    </citation>
    <scope>NUCLEOTIDE SEQUENCE [LARGE SCALE GENOMIC DNA]</scope>
    <source>
        <strain evidence="3">cv. 10/8</strain>
        <tissue evidence="2">Leaf</tissue>
    </source>
</reference>
<name>A0A392U7Q5_9FABA</name>
<dbReference type="EMBL" id="LXQA010743600">
    <property type="protein sequence ID" value="MCI68814.1"/>
    <property type="molecule type" value="Genomic_DNA"/>
</dbReference>
<evidence type="ECO:0000313" key="3">
    <source>
        <dbReference type="Proteomes" id="UP000265520"/>
    </source>
</evidence>
<dbReference type="AlphaFoldDB" id="A0A392U7Q5"/>
<evidence type="ECO:0000313" key="2">
    <source>
        <dbReference type="EMBL" id="MCI68814.1"/>
    </source>
</evidence>
<accession>A0A392U7Q5</accession>
<evidence type="ECO:0000256" key="1">
    <source>
        <dbReference type="SAM" id="MobiDB-lite"/>
    </source>
</evidence>
<feature type="region of interest" description="Disordered" evidence="1">
    <location>
        <begin position="13"/>
        <end position="38"/>
    </location>
</feature>
<keyword evidence="3" id="KW-1185">Reference proteome</keyword>
<feature type="compositionally biased region" description="Acidic residues" evidence="1">
    <location>
        <begin position="19"/>
        <end position="35"/>
    </location>
</feature>
<feature type="non-terminal residue" evidence="2">
    <location>
        <position position="1"/>
    </location>
</feature>
<sequence>GLYRFLRHLAGTEHGGEGCGDDDDDEEEVEEEEEEKGCTCVGVSGKRKGDDMVGGSSEDVFIFKKMRDGSEDKRKEILKEEA</sequence>
<proteinExistence type="predicted"/>
<organism evidence="2 3">
    <name type="scientific">Trifolium medium</name>
    <dbReference type="NCBI Taxonomy" id="97028"/>
    <lineage>
        <taxon>Eukaryota</taxon>
        <taxon>Viridiplantae</taxon>
        <taxon>Streptophyta</taxon>
        <taxon>Embryophyta</taxon>
        <taxon>Tracheophyta</taxon>
        <taxon>Spermatophyta</taxon>
        <taxon>Magnoliopsida</taxon>
        <taxon>eudicotyledons</taxon>
        <taxon>Gunneridae</taxon>
        <taxon>Pentapetalae</taxon>
        <taxon>rosids</taxon>
        <taxon>fabids</taxon>
        <taxon>Fabales</taxon>
        <taxon>Fabaceae</taxon>
        <taxon>Papilionoideae</taxon>
        <taxon>50 kb inversion clade</taxon>
        <taxon>NPAAA clade</taxon>
        <taxon>Hologalegina</taxon>
        <taxon>IRL clade</taxon>
        <taxon>Trifolieae</taxon>
        <taxon>Trifolium</taxon>
    </lineage>
</organism>
<protein>
    <submittedName>
        <fullName evidence="2">Uncharacterized protein</fullName>
    </submittedName>
</protein>
<feature type="non-terminal residue" evidence="2">
    <location>
        <position position="82"/>
    </location>
</feature>